<comment type="caution">
    <text evidence="4">The sequence shown here is derived from an EMBL/GenBank/DDBJ whole genome shotgun (WGS) entry which is preliminary data.</text>
</comment>
<keyword evidence="1" id="KW-0479">Metal-binding</keyword>
<dbReference type="Gene3D" id="3.30.40.10">
    <property type="entry name" value="Zinc/RING finger domain, C3HC4 (zinc finger)"/>
    <property type="match status" value="1"/>
</dbReference>
<evidence type="ECO:0000256" key="2">
    <source>
        <dbReference type="SAM" id="MobiDB-lite"/>
    </source>
</evidence>
<feature type="region of interest" description="Disordered" evidence="2">
    <location>
        <begin position="112"/>
        <end position="300"/>
    </location>
</feature>
<dbReference type="Proteomes" id="UP001178507">
    <property type="component" value="Unassembled WGS sequence"/>
</dbReference>
<sequence>MAEPEMCLICHDCLLEKPVSVPECGHAYHRDCLASWLAQSKGECPQCKQRCSLDQLRHLDLEAVPIVSVNNAQLQEDRDAGPEQRRQTHIELRARRRRMLERLGNLGAELESVEQEAVQQRTTRRQLEEEGPRKEEEKKDLDHEKQQQHLQCAEMQMHLDQEQQKQHQKLPIAHVREDDPDALEERRKHRPQTSDRCQALHGSLHSSRVREAELQQLARDRKGNADQVEQDLSRVRKEVDSLRQKSKEAPSSRNELPSSQGMSSDSGLSAAKQEFSRRYSTESTLSTPPSPAVSARALRPVATPCPKANVQPLEDEDMMDFAAPAKLRKKGSVGFGFGRGHRDAGCEVRHSTAQEAVAQRRKPHQSLKALFA</sequence>
<feature type="compositionally biased region" description="Low complexity" evidence="2">
    <location>
        <begin position="258"/>
        <end position="269"/>
    </location>
</feature>
<dbReference type="InterPro" id="IPR013083">
    <property type="entry name" value="Znf_RING/FYVE/PHD"/>
</dbReference>
<dbReference type="PROSITE" id="PS50089">
    <property type="entry name" value="ZF_RING_2"/>
    <property type="match status" value="1"/>
</dbReference>
<evidence type="ECO:0000313" key="5">
    <source>
        <dbReference type="Proteomes" id="UP001178507"/>
    </source>
</evidence>
<reference evidence="4" key="1">
    <citation type="submission" date="2023-08" db="EMBL/GenBank/DDBJ databases">
        <authorList>
            <person name="Chen Y."/>
            <person name="Shah S."/>
            <person name="Dougan E. K."/>
            <person name="Thang M."/>
            <person name="Chan C."/>
        </authorList>
    </citation>
    <scope>NUCLEOTIDE SEQUENCE</scope>
</reference>
<proteinExistence type="predicted"/>
<accession>A0AA36I7S6</accession>
<dbReference type="GO" id="GO:0008270">
    <property type="term" value="F:zinc ion binding"/>
    <property type="evidence" value="ECO:0007669"/>
    <property type="project" value="UniProtKB-KW"/>
</dbReference>
<dbReference type="Pfam" id="PF13923">
    <property type="entry name" value="zf-C3HC4_2"/>
    <property type="match status" value="1"/>
</dbReference>
<dbReference type="InterPro" id="IPR001841">
    <property type="entry name" value="Znf_RING"/>
</dbReference>
<evidence type="ECO:0000313" key="4">
    <source>
        <dbReference type="EMBL" id="CAJ1382632.1"/>
    </source>
</evidence>
<dbReference type="EMBL" id="CAUJNA010000924">
    <property type="protein sequence ID" value="CAJ1382632.1"/>
    <property type="molecule type" value="Genomic_DNA"/>
</dbReference>
<dbReference type="SMART" id="SM00184">
    <property type="entry name" value="RING"/>
    <property type="match status" value="1"/>
</dbReference>
<dbReference type="SUPFAM" id="SSF57850">
    <property type="entry name" value="RING/U-box"/>
    <property type="match status" value="1"/>
</dbReference>
<dbReference type="AlphaFoldDB" id="A0AA36I7S6"/>
<feature type="domain" description="RING-type" evidence="3">
    <location>
        <begin position="7"/>
        <end position="48"/>
    </location>
</feature>
<feature type="compositionally biased region" description="Basic and acidic residues" evidence="2">
    <location>
        <begin position="125"/>
        <end position="147"/>
    </location>
</feature>
<name>A0AA36I7S6_9DINO</name>
<protein>
    <recommendedName>
        <fullName evidence="3">RING-type domain-containing protein</fullName>
    </recommendedName>
</protein>
<evidence type="ECO:0000259" key="3">
    <source>
        <dbReference type="PROSITE" id="PS50089"/>
    </source>
</evidence>
<keyword evidence="1" id="KW-0863">Zinc-finger</keyword>
<feature type="compositionally biased region" description="Basic and acidic residues" evidence="2">
    <location>
        <begin position="208"/>
        <end position="224"/>
    </location>
</feature>
<evidence type="ECO:0000256" key="1">
    <source>
        <dbReference type="PROSITE-ProRule" id="PRU00175"/>
    </source>
</evidence>
<keyword evidence="5" id="KW-1185">Reference proteome</keyword>
<keyword evidence="1" id="KW-0862">Zinc</keyword>
<feature type="compositionally biased region" description="Basic and acidic residues" evidence="2">
    <location>
        <begin position="231"/>
        <end position="250"/>
    </location>
</feature>
<feature type="region of interest" description="Disordered" evidence="2">
    <location>
        <begin position="348"/>
        <end position="372"/>
    </location>
</feature>
<organism evidence="4 5">
    <name type="scientific">Effrenium voratum</name>
    <dbReference type="NCBI Taxonomy" id="2562239"/>
    <lineage>
        <taxon>Eukaryota</taxon>
        <taxon>Sar</taxon>
        <taxon>Alveolata</taxon>
        <taxon>Dinophyceae</taxon>
        <taxon>Suessiales</taxon>
        <taxon>Symbiodiniaceae</taxon>
        <taxon>Effrenium</taxon>
    </lineage>
</organism>
<gene>
    <name evidence="4" type="ORF">EVOR1521_LOCUS9970</name>
</gene>